<dbReference type="Proteomes" id="UP000177579">
    <property type="component" value="Unassembled WGS sequence"/>
</dbReference>
<evidence type="ECO:0000256" key="1">
    <source>
        <dbReference type="ARBA" id="ARBA00022490"/>
    </source>
</evidence>
<dbReference type="Pfam" id="PF01933">
    <property type="entry name" value="CofD"/>
    <property type="match status" value="1"/>
</dbReference>
<dbReference type="GO" id="GO:0005737">
    <property type="term" value="C:cytoplasm"/>
    <property type="evidence" value="ECO:0007669"/>
    <property type="project" value="UniProtKB-SubCell"/>
</dbReference>
<dbReference type="SUPFAM" id="SSF142338">
    <property type="entry name" value="CofD-like"/>
    <property type="match status" value="1"/>
</dbReference>
<comment type="similarity">
    <text evidence="2">Belongs to the gluconeogenesis factor family.</text>
</comment>
<comment type="function">
    <text evidence="2">Required for morphogenesis under gluconeogenic growth conditions.</text>
</comment>
<comment type="subcellular location">
    <subcellularLocation>
        <location evidence="2">Cytoplasm</location>
    </subcellularLocation>
</comment>
<dbReference type="NCBIfam" id="TIGR01826">
    <property type="entry name" value="CofD_related"/>
    <property type="match status" value="1"/>
</dbReference>
<dbReference type="GO" id="GO:0008360">
    <property type="term" value="P:regulation of cell shape"/>
    <property type="evidence" value="ECO:0007669"/>
    <property type="project" value="UniProtKB-UniRule"/>
</dbReference>
<evidence type="ECO:0000256" key="2">
    <source>
        <dbReference type="HAMAP-Rule" id="MF_00973"/>
    </source>
</evidence>
<accession>A0A1F5TR89</accession>
<dbReference type="PANTHER" id="PTHR30135:SF3">
    <property type="entry name" value="GLUCONEOGENESIS FACTOR-RELATED"/>
    <property type="match status" value="1"/>
</dbReference>
<dbReference type="InterPro" id="IPR010119">
    <property type="entry name" value="Gluconeogen_factor"/>
</dbReference>
<evidence type="ECO:0000313" key="3">
    <source>
        <dbReference type="EMBL" id="OGF41349.1"/>
    </source>
</evidence>
<organism evidence="3 4">
    <name type="scientific">Candidatus Falkowbacteria bacterium RIFOXYD2_FULL_34_120</name>
    <dbReference type="NCBI Taxonomy" id="1798007"/>
    <lineage>
        <taxon>Bacteria</taxon>
        <taxon>Candidatus Falkowiibacteriota</taxon>
    </lineage>
</organism>
<dbReference type="CDD" id="cd07187">
    <property type="entry name" value="YvcK_like"/>
    <property type="match status" value="1"/>
</dbReference>
<dbReference type="EMBL" id="MFGO01000010">
    <property type="protein sequence ID" value="OGF41349.1"/>
    <property type="molecule type" value="Genomic_DNA"/>
</dbReference>
<protein>
    <recommendedName>
        <fullName evidence="2">Putative gluconeogenesis factor</fullName>
    </recommendedName>
</protein>
<dbReference type="PANTHER" id="PTHR30135">
    <property type="entry name" value="UNCHARACTERIZED PROTEIN YVCK-RELATED"/>
    <property type="match status" value="1"/>
</dbReference>
<dbReference type="AlphaFoldDB" id="A0A1F5TR89"/>
<reference evidence="3 4" key="1">
    <citation type="journal article" date="2016" name="Nat. Commun.">
        <title>Thousands of microbial genomes shed light on interconnected biogeochemical processes in an aquifer system.</title>
        <authorList>
            <person name="Anantharaman K."/>
            <person name="Brown C.T."/>
            <person name="Hug L.A."/>
            <person name="Sharon I."/>
            <person name="Castelle C.J."/>
            <person name="Probst A.J."/>
            <person name="Thomas B.C."/>
            <person name="Singh A."/>
            <person name="Wilkins M.J."/>
            <person name="Karaoz U."/>
            <person name="Brodie E.L."/>
            <person name="Williams K.H."/>
            <person name="Hubbard S.S."/>
            <person name="Banfield J.F."/>
        </authorList>
    </citation>
    <scope>NUCLEOTIDE SEQUENCE [LARGE SCALE GENOMIC DNA]</scope>
</reference>
<keyword evidence="1 2" id="KW-0963">Cytoplasm</keyword>
<dbReference type="InterPro" id="IPR038136">
    <property type="entry name" value="CofD-like_dom_sf"/>
</dbReference>
<name>A0A1F5TR89_9BACT</name>
<proteinExistence type="inferred from homology"/>
<gene>
    <name evidence="3" type="ORF">A2531_07115</name>
</gene>
<dbReference type="HAMAP" id="MF_00973">
    <property type="entry name" value="Gluconeogen_factor"/>
    <property type="match status" value="1"/>
</dbReference>
<dbReference type="InterPro" id="IPR002882">
    <property type="entry name" value="CofD"/>
</dbReference>
<sequence length="320" mass="35226">MSNKKIVTIGGGSGQFALLSGLRDLERIDITAIVSMVDSGGSTGRLRDELGVLPPGDILKCVLALSEDRTAAREILQKRFKENSKLSGHSVGNMLLTMLTQYTGDFAKGVEALGDILSARGKVLPVTTDKATLVAELTDGSRLYGEAAIDVPRGEVREKIQKTFLVPHHSDRIRVHPPVIEAIEMADYIIIGPGDLYTSIVPNLLVQKVAETIRRSDAQILFIVNVMTKFGETDNFTGKDFILNLESFINRKVDTAIFNSAVPQEDILREYKKQKASLVEVDMEDNWGGRKIIKEDILNSGDILRHDSQKLAEVIDLLIV</sequence>
<comment type="caution">
    <text evidence="3">The sequence shown here is derived from an EMBL/GenBank/DDBJ whole genome shotgun (WGS) entry which is preliminary data.</text>
</comment>
<dbReference type="GO" id="GO:0043743">
    <property type="term" value="F:LPPG:FO 2-phospho-L-lactate transferase activity"/>
    <property type="evidence" value="ECO:0007669"/>
    <property type="project" value="InterPro"/>
</dbReference>
<dbReference type="Gene3D" id="3.40.50.10680">
    <property type="entry name" value="CofD-like domains"/>
    <property type="match status" value="1"/>
</dbReference>
<evidence type="ECO:0000313" key="4">
    <source>
        <dbReference type="Proteomes" id="UP000177579"/>
    </source>
</evidence>